<evidence type="ECO:0000256" key="2">
    <source>
        <dbReference type="ARBA" id="ARBA00022771"/>
    </source>
</evidence>
<dbReference type="AlphaFoldDB" id="A0A814DK53"/>
<organism evidence="5 6">
    <name type="scientific">Brachionus calyciflorus</name>
    <dbReference type="NCBI Taxonomy" id="104777"/>
    <lineage>
        <taxon>Eukaryota</taxon>
        <taxon>Metazoa</taxon>
        <taxon>Spiralia</taxon>
        <taxon>Gnathifera</taxon>
        <taxon>Rotifera</taxon>
        <taxon>Eurotatoria</taxon>
        <taxon>Monogononta</taxon>
        <taxon>Pseudotrocha</taxon>
        <taxon>Ploima</taxon>
        <taxon>Brachionidae</taxon>
        <taxon>Brachionus</taxon>
    </lineage>
</organism>
<sequence>MEIKKLEIINSTKENPMINLNNLIYYKNQQRPDGIIYWRCKFYHSEYKYPASLTTTGLNTEISSLRKKNHNLEHPLLDDLTINVLIMCDTVRKRARSEQVPIRQIFRSEVNKLVVKTQDIEGVSKKIPKIENKQKGFYQARRENMPLLPKKTLDIDLTLRRFNTTSYSENFFLILIMTLQL</sequence>
<keyword evidence="3" id="KW-0862">Zinc</keyword>
<protein>
    <recommendedName>
        <fullName evidence="4">FLYWCH-type domain-containing protein</fullName>
    </recommendedName>
</protein>
<evidence type="ECO:0000256" key="3">
    <source>
        <dbReference type="ARBA" id="ARBA00022833"/>
    </source>
</evidence>
<evidence type="ECO:0000259" key="4">
    <source>
        <dbReference type="Pfam" id="PF04500"/>
    </source>
</evidence>
<name>A0A814DK53_9BILA</name>
<keyword evidence="1" id="KW-0479">Metal-binding</keyword>
<feature type="domain" description="FLYWCH-type" evidence="4">
    <location>
        <begin position="9"/>
        <end position="71"/>
    </location>
</feature>
<keyword evidence="6" id="KW-1185">Reference proteome</keyword>
<dbReference type="EMBL" id="CAJNOC010002895">
    <property type="protein sequence ID" value="CAF0956883.1"/>
    <property type="molecule type" value="Genomic_DNA"/>
</dbReference>
<evidence type="ECO:0000313" key="5">
    <source>
        <dbReference type="EMBL" id="CAF0956883.1"/>
    </source>
</evidence>
<dbReference type="Proteomes" id="UP000663879">
    <property type="component" value="Unassembled WGS sequence"/>
</dbReference>
<evidence type="ECO:0000256" key="1">
    <source>
        <dbReference type="ARBA" id="ARBA00022723"/>
    </source>
</evidence>
<dbReference type="Pfam" id="PF04500">
    <property type="entry name" value="FLYWCH"/>
    <property type="match status" value="1"/>
</dbReference>
<proteinExistence type="predicted"/>
<dbReference type="GO" id="GO:0008270">
    <property type="term" value="F:zinc ion binding"/>
    <property type="evidence" value="ECO:0007669"/>
    <property type="project" value="UniProtKB-KW"/>
</dbReference>
<dbReference type="InterPro" id="IPR007588">
    <property type="entry name" value="Znf_FLYWCH"/>
</dbReference>
<evidence type="ECO:0000313" key="6">
    <source>
        <dbReference type="Proteomes" id="UP000663879"/>
    </source>
</evidence>
<comment type="caution">
    <text evidence="5">The sequence shown here is derived from an EMBL/GenBank/DDBJ whole genome shotgun (WGS) entry which is preliminary data.</text>
</comment>
<dbReference type="OrthoDB" id="6159439at2759"/>
<accession>A0A814DK53</accession>
<keyword evidence="2" id="KW-0863">Zinc-finger</keyword>
<gene>
    <name evidence="5" type="ORF">OXX778_LOCUS14241</name>
</gene>
<reference evidence="5" key="1">
    <citation type="submission" date="2021-02" db="EMBL/GenBank/DDBJ databases">
        <authorList>
            <person name="Nowell W R."/>
        </authorList>
    </citation>
    <scope>NUCLEOTIDE SEQUENCE</scope>
    <source>
        <strain evidence="5">Ploen Becks lab</strain>
    </source>
</reference>
<dbReference type="Gene3D" id="2.20.25.240">
    <property type="match status" value="1"/>
</dbReference>